<dbReference type="Gene3D" id="3.40.50.300">
    <property type="entry name" value="P-loop containing nucleotide triphosphate hydrolases"/>
    <property type="match status" value="1"/>
</dbReference>
<organism evidence="8 9">
    <name type="scientific">Brevibacterium linens</name>
    <dbReference type="NCBI Taxonomy" id="1703"/>
    <lineage>
        <taxon>Bacteria</taxon>
        <taxon>Bacillati</taxon>
        <taxon>Actinomycetota</taxon>
        <taxon>Actinomycetes</taxon>
        <taxon>Micrococcales</taxon>
        <taxon>Brevibacteriaceae</taxon>
        <taxon>Brevibacterium</taxon>
    </lineage>
</organism>
<evidence type="ECO:0000256" key="4">
    <source>
        <dbReference type="ARBA" id="ARBA00022840"/>
    </source>
</evidence>
<evidence type="ECO:0000259" key="7">
    <source>
        <dbReference type="PROSITE" id="PS50893"/>
    </source>
</evidence>
<dbReference type="PANTHER" id="PTHR43166">
    <property type="entry name" value="AMINO ACID IMPORT ATP-BINDING PROTEIN"/>
    <property type="match status" value="1"/>
</dbReference>
<dbReference type="InterPro" id="IPR003439">
    <property type="entry name" value="ABC_transporter-like_ATP-bd"/>
</dbReference>
<evidence type="ECO:0000313" key="9">
    <source>
        <dbReference type="Proteomes" id="UP000075950"/>
    </source>
</evidence>
<keyword evidence="4 8" id="KW-0067">ATP-binding</keyword>
<evidence type="ECO:0000256" key="3">
    <source>
        <dbReference type="ARBA" id="ARBA00022741"/>
    </source>
</evidence>
<dbReference type="InterPro" id="IPR003593">
    <property type="entry name" value="AAA+_ATPase"/>
</dbReference>
<keyword evidence="5" id="KW-1278">Translocase</keyword>
<dbReference type="SUPFAM" id="SSF52540">
    <property type="entry name" value="P-loop containing nucleoside triphosphate hydrolases"/>
    <property type="match status" value="1"/>
</dbReference>
<dbReference type="RefSeq" id="WP_062861893.1">
    <property type="nucleotide sequence ID" value="NZ_CP014869.1"/>
</dbReference>
<accession>A0A142NNB7</accession>
<dbReference type="EMBL" id="CP014869">
    <property type="protein sequence ID" value="AMT94278.1"/>
    <property type="molecule type" value="Genomic_DNA"/>
</dbReference>
<evidence type="ECO:0000256" key="1">
    <source>
        <dbReference type="ARBA" id="ARBA00022448"/>
    </source>
</evidence>
<gene>
    <name evidence="8" type="ORF">A2T55_11225</name>
</gene>
<proteinExistence type="predicted"/>
<keyword evidence="2" id="KW-1003">Cell membrane</keyword>
<name>A0A142NNB7_BRELN</name>
<sequence>MIELVDVSKTYEGGVQALARTDLSIERGKVTVLLGPSGAGKSTLLRCMNLLVKPTTGSVRVDGTASLDSRRELRRHRRRTGMVFQHHQLIPRFSALRNVLLGRVGYHSFWQSILPSSRGDQRIALEALERVGLQDKALTRVDNLSGGMQQRVGIARALAQQPDLILADEPVASLDPNSARRVMELLRRVCQESGITLVASLHQVDLALEHADRIVGLAHGEIVYDGPAAGVTDEDLLVIYGGVPADEQADALPLSAQTVSLPTSAD</sequence>
<feature type="domain" description="ABC transporter" evidence="7">
    <location>
        <begin position="2"/>
        <end position="244"/>
    </location>
</feature>
<evidence type="ECO:0000313" key="8">
    <source>
        <dbReference type="EMBL" id="AMT94278.1"/>
    </source>
</evidence>
<dbReference type="PANTHER" id="PTHR43166:SF6">
    <property type="entry name" value="PHOSPHONATES IMPORT ATP-BINDING PROTEIN PHNC"/>
    <property type="match status" value="1"/>
</dbReference>
<keyword evidence="3" id="KW-0547">Nucleotide-binding</keyword>
<dbReference type="Proteomes" id="UP000075950">
    <property type="component" value="Chromosome"/>
</dbReference>
<dbReference type="CDD" id="cd03256">
    <property type="entry name" value="ABC_PhnC_transporter"/>
    <property type="match status" value="1"/>
</dbReference>
<dbReference type="Pfam" id="PF00005">
    <property type="entry name" value="ABC_tran"/>
    <property type="match status" value="1"/>
</dbReference>
<dbReference type="GO" id="GO:0016887">
    <property type="term" value="F:ATP hydrolysis activity"/>
    <property type="evidence" value="ECO:0007669"/>
    <property type="project" value="InterPro"/>
</dbReference>
<dbReference type="InterPro" id="IPR027417">
    <property type="entry name" value="P-loop_NTPase"/>
</dbReference>
<dbReference type="GO" id="GO:0005524">
    <property type="term" value="F:ATP binding"/>
    <property type="evidence" value="ECO:0007669"/>
    <property type="project" value="UniProtKB-KW"/>
</dbReference>
<protein>
    <submittedName>
        <fullName evidence="8">Phosphonate ABC transporter ATP-binding protein</fullName>
    </submittedName>
</protein>
<dbReference type="GO" id="GO:0016020">
    <property type="term" value="C:membrane"/>
    <property type="evidence" value="ECO:0007669"/>
    <property type="project" value="InterPro"/>
</dbReference>
<dbReference type="PROSITE" id="PS00211">
    <property type="entry name" value="ABC_TRANSPORTER_1"/>
    <property type="match status" value="1"/>
</dbReference>
<reference evidence="9" key="1">
    <citation type="submission" date="2016-03" db="EMBL/GenBank/DDBJ databases">
        <authorList>
            <person name="Ploux O."/>
        </authorList>
    </citation>
    <scope>NUCLEOTIDE SEQUENCE [LARGE SCALE GENOMIC DNA]</scope>
    <source>
        <strain evidence="9">BS258</strain>
    </source>
</reference>
<evidence type="ECO:0000256" key="6">
    <source>
        <dbReference type="ARBA" id="ARBA00023136"/>
    </source>
</evidence>
<dbReference type="InterPro" id="IPR017871">
    <property type="entry name" value="ABC_transporter-like_CS"/>
</dbReference>
<dbReference type="PROSITE" id="PS50893">
    <property type="entry name" value="ABC_TRANSPORTER_2"/>
    <property type="match status" value="1"/>
</dbReference>
<dbReference type="AlphaFoldDB" id="A0A142NNB7"/>
<dbReference type="GO" id="GO:0015416">
    <property type="term" value="F:ABC-type phosphonate transporter activity"/>
    <property type="evidence" value="ECO:0007669"/>
    <property type="project" value="InterPro"/>
</dbReference>
<evidence type="ECO:0000256" key="2">
    <source>
        <dbReference type="ARBA" id="ARBA00022475"/>
    </source>
</evidence>
<evidence type="ECO:0000256" key="5">
    <source>
        <dbReference type="ARBA" id="ARBA00022967"/>
    </source>
</evidence>
<dbReference type="NCBIfam" id="TIGR02315">
    <property type="entry name" value="ABC_phnC"/>
    <property type="match status" value="1"/>
</dbReference>
<keyword evidence="6" id="KW-0472">Membrane</keyword>
<dbReference type="InterPro" id="IPR050086">
    <property type="entry name" value="MetN_ABC_transporter-like"/>
</dbReference>
<dbReference type="InterPro" id="IPR012693">
    <property type="entry name" value="ABC_transpr_PhnC"/>
</dbReference>
<keyword evidence="1" id="KW-0813">Transport</keyword>
<dbReference type="SMART" id="SM00382">
    <property type="entry name" value="AAA"/>
    <property type="match status" value="1"/>
</dbReference>
<dbReference type="KEGG" id="bly:A2T55_11225"/>